<gene>
    <name evidence="1" type="ORF">C9J27_24230</name>
</gene>
<organism evidence="1 2">
    <name type="scientific">Photobacterium kishitanii</name>
    <dbReference type="NCBI Taxonomy" id="318456"/>
    <lineage>
        <taxon>Bacteria</taxon>
        <taxon>Pseudomonadati</taxon>
        <taxon>Pseudomonadota</taxon>
        <taxon>Gammaproteobacteria</taxon>
        <taxon>Vibrionales</taxon>
        <taxon>Vibrionaceae</taxon>
        <taxon>Photobacterium</taxon>
    </lineage>
</organism>
<name>A0A2T3KB17_9GAMM</name>
<dbReference type="RefSeq" id="WP_107290172.1">
    <property type="nucleotide sequence ID" value="NZ_PYNF01000044.1"/>
</dbReference>
<accession>A0A2T3KB17</accession>
<dbReference type="Proteomes" id="UP000241426">
    <property type="component" value="Unassembled WGS sequence"/>
</dbReference>
<evidence type="ECO:0000313" key="2">
    <source>
        <dbReference type="Proteomes" id="UP000241426"/>
    </source>
</evidence>
<dbReference type="EMBL" id="PYNF01000044">
    <property type="protein sequence ID" value="PSU89793.1"/>
    <property type="molecule type" value="Genomic_DNA"/>
</dbReference>
<comment type="caution">
    <text evidence="1">The sequence shown here is derived from an EMBL/GenBank/DDBJ whole genome shotgun (WGS) entry which is preliminary data.</text>
</comment>
<proteinExistence type="predicted"/>
<evidence type="ECO:0000313" key="1">
    <source>
        <dbReference type="EMBL" id="PSU89793.1"/>
    </source>
</evidence>
<protein>
    <submittedName>
        <fullName evidence="1">Uncharacterized protein</fullName>
    </submittedName>
</protein>
<sequence length="190" mass="21618">MTTFVMTVGKTKFNAKLFNDEVVKIFNLKFVCYNNSLNGSMSWDGLNCVSAETKVKNAKKLFSERKRSGETLDYVIDVSTGCTSDRRHTPVFKATPEFDGVCTDSWYENLEHVGTLIKRNGRWCIESDLETLEQIRREDELERCRTGSTRFSDFCSSQDNEVNALLMRGHYEKLDADNGGTMVTRGFCLG</sequence>
<dbReference type="AlphaFoldDB" id="A0A2T3KB17"/>
<reference evidence="1 2" key="1">
    <citation type="submission" date="2018-01" db="EMBL/GenBank/DDBJ databases">
        <title>Whole genome sequencing of Histamine producing bacteria.</title>
        <authorList>
            <person name="Butler K."/>
        </authorList>
    </citation>
    <scope>NUCLEOTIDE SEQUENCE [LARGE SCALE GENOMIC DNA]</scope>
    <source>
        <strain evidence="1 2">FS-7.2</strain>
    </source>
</reference>